<reference evidence="8 9" key="1">
    <citation type="submission" date="2023-08" db="EMBL/GenBank/DDBJ databases">
        <title>A Necator americanus chromosomal reference genome.</title>
        <authorList>
            <person name="Ilik V."/>
            <person name="Petrzelkova K.J."/>
            <person name="Pardy F."/>
            <person name="Fuh T."/>
            <person name="Niatou-Singa F.S."/>
            <person name="Gouil Q."/>
            <person name="Baker L."/>
            <person name="Ritchie M.E."/>
            <person name="Jex A.R."/>
            <person name="Gazzola D."/>
            <person name="Li H."/>
            <person name="Toshio Fujiwara R."/>
            <person name="Zhan B."/>
            <person name="Aroian R.V."/>
            <person name="Pafco B."/>
            <person name="Schwarz E.M."/>
        </authorList>
    </citation>
    <scope>NUCLEOTIDE SEQUENCE [LARGE SCALE GENOMIC DNA]</scope>
    <source>
        <strain evidence="8 9">Aroian</strain>
        <tissue evidence="8">Whole animal</tissue>
    </source>
</reference>
<evidence type="ECO:0000256" key="5">
    <source>
        <dbReference type="ARBA" id="ARBA00023136"/>
    </source>
</evidence>
<accession>A0ABR1DEP3</accession>
<keyword evidence="9" id="KW-1185">Reference proteome</keyword>
<organism evidence="8 9">
    <name type="scientific">Necator americanus</name>
    <name type="common">Human hookworm</name>
    <dbReference type="NCBI Taxonomy" id="51031"/>
    <lineage>
        <taxon>Eukaryota</taxon>
        <taxon>Metazoa</taxon>
        <taxon>Ecdysozoa</taxon>
        <taxon>Nematoda</taxon>
        <taxon>Chromadorea</taxon>
        <taxon>Rhabditida</taxon>
        <taxon>Rhabditina</taxon>
        <taxon>Rhabditomorpha</taxon>
        <taxon>Strongyloidea</taxon>
        <taxon>Ancylostomatidae</taxon>
        <taxon>Bunostominae</taxon>
        <taxon>Necator</taxon>
    </lineage>
</organism>
<comment type="caution">
    <text evidence="8">The sequence shown here is derived from an EMBL/GenBank/DDBJ whole genome shotgun (WGS) entry which is preliminary data.</text>
</comment>
<evidence type="ECO:0000256" key="2">
    <source>
        <dbReference type="ARBA" id="ARBA00007647"/>
    </source>
</evidence>
<keyword evidence="4 6" id="KW-0808">Transferase</keyword>
<evidence type="ECO:0000256" key="3">
    <source>
        <dbReference type="ARBA" id="ARBA00022676"/>
    </source>
</evidence>
<proteinExistence type="inferred from homology"/>
<dbReference type="Proteomes" id="UP001303046">
    <property type="component" value="Unassembled WGS sequence"/>
</dbReference>
<evidence type="ECO:0000256" key="6">
    <source>
        <dbReference type="RuleBase" id="RU366017"/>
    </source>
</evidence>
<dbReference type="EMBL" id="JAVFWL010000004">
    <property type="protein sequence ID" value="KAK6748884.1"/>
    <property type="molecule type" value="Genomic_DNA"/>
</dbReference>
<name>A0ABR1DEP3_NECAM</name>
<sequence>MVRVRITHGIGFVFAFMCLVGLAIISTSITRSNTENEGEVTRDITSRTAATTANPPAQEDMQVPHLDGEAWNNFSGIYVRSTYRISDKEIRFIYLEESRNRRGINALVNGKWSKVNSKCFNDTSCEDYLYCTMATRFGSIDISFVRHSIKEISLAAEGSEEFFNFNVKDVSMGENHVYEHTVGVCVQPVFYLADWSLVIQFFESWLAQGATKFYFYAHSYTRQVGEVLDFYKRKLDKDLEIILWSDLPVRERDRFDYKKDPNSRVFRHAAITFMHECMLRARSHVKFIANFDLDDFPVAENLNIPEVLDRIDKENKNIAEIVVDWKLTRQRINWESLRTPSDIRFMLPASRLIADDSIRYDYRISKKMFARPERVAVFDMHNIYRNELIPGKTKQYGYIYYSSPKLFLLHMRRFQRNLINDDIRYNTTISTRFLVALNRSMMMSFKKRLQFDEFAAFQMAPWATEAIELLRNLEQCRKEAFGMMLTDENRMCQQSSGG</sequence>
<evidence type="ECO:0000313" key="9">
    <source>
        <dbReference type="Proteomes" id="UP001303046"/>
    </source>
</evidence>
<feature type="transmembrane region" description="Helical" evidence="6">
    <location>
        <begin position="6"/>
        <end position="25"/>
    </location>
</feature>
<gene>
    <name evidence="8" type="primary">Necator_chrIV.g14777</name>
    <name evidence="8" type="ORF">RB195_001482</name>
</gene>
<protein>
    <recommendedName>
        <fullName evidence="6">Glycosyltransferase family 92 protein</fullName>
        <ecNumber evidence="6">2.4.1.-</ecNumber>
    </recommendedName>
</protein>
<feature type="region of interest" description="Disordered" evidence="7">
    <location>
        <begin position="35"/>
        <end position="61"/>
    </location>
</feature>
<dbReference type="PANTHER" id="PTHR47024">
    <property type="entry name" value="BIOFILM ABSENT ON HEAD (AFTER YERSINIA EXPOSURE)-RELATED"/>
    <property type="match status" value="1"/>
</dbReference>
<dbReference type="Pfam" id="PF01697">
    <property type="entry name" value="Glyco_transf_92"/>
    <property type="match status" value="1"/>
</dbReference>
<comment type="similarity">
    <text evidence="2 6">Belongs to the glycosyltransferase 92 family.</text>
</comment>
<comment type="subcellular location">
    <subcellularLocation>
        <location evidence="1">Membrane</location>
        <topology evidence="1">Single-pass membrane protein</topology>
    </subcellularLocation>
</comment>
<dbReference type="PANTHER" id="PTHR47024:SF1">
    <property type="entry name" value="GLYCOSYLTRANSFERASE FAMILY 92 PROTEIN"/>
    <property type="match status" value="1"/>
</dbReference>
<dbReference type="EC" id="2.4.1.-" evidence="6"/>
<evidence type="ECO:0000313" key="8">
    <source>
        <dbReference type="EMBL" id="KAK6748884.1"/>
    </source>
</evidence>
<keyword evidence="3 6" id="KW-0328">Glycosyltransferase</keyword>
<evidence type="ECO:0000256" key="7">
    <source>
        <dbReference type="SAM" id="MobiDB-lite"/>
    </source>
</evidence>
<dbReference type="InterPro" id="IPR008166">
    <property type="entry name" value="Glyco_transf_92"/>
</dbReference>
<feature type="compositionally biased region" description="Polar residues" evidence="7">
    <location>
        <begin position="46"/>
        <end position="55"/>
    </location>
</feature>
<evidence type="ECO:0000256" key="1">
    <source>
        <dbReference type="ARBA" id="ARBA00004167"/>
    </source>
</evidence>
<evidence type="ECO:0000256" key="4">
    <source>
        <dbReference type="ARBA" id="ARBA00022679"/>
    </source>
</evidence>
<keyword evidence="6" id="KW-1133">Transmembrane helix</keyword>
<keyword evidence="5 6" id="KW-0472">Membrane</keyword>
<keyword evidence="6" id="KW-0812">Transmembrane</keyword>